<organism evidence="4 5">
    <name type="scientific">Capsicum baccatum</name>
    <name type="common">Peruvian pepper</name>
    <dbReference type="NCBI Taxonomy" id="33114"/>
    <lineage>
        <taxon>Eukaryota</taxon>
        <taxon>Viridiplantae</taxon>
        <taxon>Streptophyta</taxon>
        <taxon>Embryophyta</taxon>
        <taxon>Tracheophyta</taxon>
        <taxon>Spermatophyta</taxon>
        <taxon>Magnoliopsida</taxon>
        <taxon>eudicotyledons</taxon>
        <taxon>Gunneridae</taxon>
        <taxon>Pentapetalae</taxon>
        <taxon>asterids</taxon>
        <taxon>lamiids</taxon>
        <taxon>Solanales</taxon>
        <taxon>Solanaceae</taxon>
        <taxon>Solanoideae</taxon>
        <taxon>Capsiceae</taxon>
        <taxon>Capsicum</taxon>
    </lineage>
</organism>
<reference evidence="4 5" key="1">
    <citation type="journal article" date="2017" name="Genome Biol.">
        <title>New reference genome sequences of hot pepper reveal the massive evolution of plant disease-resistance genes by retroduplication.</title>
        <authorList>
            <person name="Kim S."/>
            <person name="Park J."/>
            <person name="Yeom S.I."/>
            <person name="Kim Y.M."/>
            <person name="Seo E."/>
            <person name="Kim K.T."/>
            <person name="Kim M.S."/>
            <person name="Lee J.M."/>
            <person name="Cheong K."/>
            <person name="Shin H.S."/>
            <person name="Kim S.B."/>
            <person name="Han K."/>
            <person name="Lee J."/>
            <person name="Park M."/>
            <person name="Lee H.A."/>
            <person name="Lee H.Y."/>
            <person name="Lee Y."/>
            <person name="Oh S."/>
            <person name="Lee J.H."/>
            <person name="Choi E."/>
            <person name="Choi E."/>
            <person name="Lee S.E."/>
            <person name="Jeon J."/>
            <person name="Kim H."/>
            <person name="Choi G."/>
            <person name="Song H."/>
            <person name="Lee J."/>
            <person name="Lee S.C."/>
            <person name="Kwon J.K."/>
            <person name="Lee H.Y."/>
            <person name="Koo N."/>
            <person name="Hong Y."/>
            <person name="Kim R.W."/>
            <person name="Kang W.H."/>
            <person name="Huh J.H."/>
            <person name="Kang B.C."/>
            <person name="Yang T.J."/>
            <person name="Lee Y.H."/>
            <person name="Bennetzen J.L."/>
            <person name="Choi D."/>
        </authorList>
    </citation>
    <scope>NUCLEOTIDE SEQUENCE [LARGE SCALE GENOMIC DNA]</scope>
    <source>
        <strain evidence="5">cv. PBC81</strain>
    </source>
</reference>
<evidence type="ECO:0000256" key="1">
    <source>
        <dbReference type="ARBA" id="ARBA00022614"/>
    </source>
</evidence>
<evidence type="ECO:0000313" key="5">
    <source>
        <dbReference type="Proteomes" id="UP000224567"/>
    </source>
</evidence>
<dbReference type="Gene3D" id="3.80.10.10">
    <property type="entry name" value="Ribonuclease Inhibitor"/>
    <property type="match status" value="1"/>
</dbReference>
<evidence type="ECO:0000259" key="3">
    <source>
        <dbReference type="Pfam" id="PF20160"/>
    </source>
</evidence>
<gene>
    <name evidence="4" type="ORF">CQW23_27517</name>
</gene>
<feature type="domain" description="C-JID" evidence="3">
    <location>
        <begin position="96"/>
        <end position="194"/>
    </location>
</feature>
<dbReference type="Proteomes" id="UP000224567">
    <property type="component" value="Unassembled WGS sequence"/>
</dbReference>
<dbReference type="InterPro" id="IPR032675">
    <property type="entry name" value="LRR_dom_sf"/>
</dbReference>
<sequence>MLVTARTPVWVVTEHLPRSIAQLGALRCLDLSHCKRLTQLPEFPVQLDTIEADWTNYWICNSLFRNLSLLQHDICASDSLSLRVITGWRWHGMPRFPYQGIDGVSVYLPKNWYIHDSFSGFAVCYHGILTDITAHLIPLNDDGVSCITRKLVLSNHSKYSLERNGIHFFLIPFAGLWDISKANGKTPNDYRHIMKIRMNIASGQGGPDLMIANTMMKPVAPLLRNKHQLPRI</sequence>
<keyword evidence="5" id="KW-1185">Reference proteome</keyword>
<dbReference type="EMBL" id="MLFT02000012">
    <property type="protein sequence ID" value="PHT31180.1"/>
    <property type="molecule type" value="Genomic_DNA"/>
</dbReference>
<name>A0A2G2VDX4_CAPBA</name>
<dbReference type="OrthoDB" id="1305848at2759"/>
<reference evidence="5" key="2">
    <citation type="journal article" date="2017" name="J. Anim. Genet.">
        <title>Multiple reference genome sequences of hot pepper reveal the massive evolution of plant disease resistance genes by retroduplication.</title>
        <authorList>
            <person name="Kim S."/>
            <person name="Park J."/>
            <person name="Yeom S.-I."/>
            <person name="Kim Y.-M."/>
            <person name="Seo E."/>
            <person name="Kim K.-T."/>
            <person name="Kim M.-S."/>
            <person name="Lee J.M."/>
            <person name="Cheong K."/>
            <person name="Shin H.-S."/>
            <person name="Kim S.-B."/>
            <person name="Han K."/>
            <person name="Lee J."/>
            <person name="Park M."/>
            <person name="Lee H.-A."/>
            <person name="Lee H.-Y."/>
            <person name="Lee Y."/>
            <person name="Oh S."/>
            <person name="Lee J.H."/>
            <person name="Choi E."/>
            <person name="Choi E."/>
            <person name="Lee S.E."/>
            <person name="Jeon J."/>
            <person name="Kim H."/>
            <person name="Choi G."/>
            <person name="Song H."/>
            <person name="Lee J."/>
            <person name="Lee S.-C."/>
            <person name="Kwon J.-K."/>
            <person name="Lee H.-Y."/>
            <person name="Koo N."/>
            <person name="Hong Y."/>
            <person name="Kim R.W."/>
            <person name="Kang W.-H."/>
            <person name="Huh J.H."/>
            <person name="Kang B.-C."/>
            <person name="Yang T.-J."/>
            <person name="Lee Y.-H."/>
            <person name="Bennetzen J.L."/>
            <person name="Choi D."/>
        </authorList>
    </citation>
    <scope>NUCLEOTIDE SEQUENCE [LARGE SCALE GENOMIC DNA]</scope>
    <source>
        <strain evidence="5">cv. PBC81</strain>
    </source>
</reference>
<evidence type="ECO:0000256" key="2">
    <source>
        <dbReference type="ARBA" id="ARBA00022737"/>
    </source>
</evidence>
<dbReference type="InterPro" id="IPR045344">
    <property type="entry name" value="C-JID"/>
</dbReference>
<proteinExistence type="predicted"/>
<comment type="caution">
    <text evidence="4">The sequence shown here is derived from an EMBL/GenBank/DDBJ whole genome shotgun (WGS) entry which is preliminary data.</text>
</comment>
<keyword evidence="2" id="KW-0677">Repeat</keyword>
<dbReference type="Pfam" id="PF20160">
    <property type="entry name" value="C-JID"/>
    <property type="match status" value="1"/>
</dbReference>
<accession>A0A2G2VDX4</accession>
<evidence type="ECO:0000313" key="4">
    <source>
        <dbReference type="EMBL" id="PHT31180.1"/>
    </source>
</evidence>
<keyword evidence="1" id="KW-0433">Leucine-rich repeat</keyword>
<protein>
    <recommendedName>
        <fullName evidence="3">C-JID domain-containing protein</fullName>
    </recommendedName>
</protein>
<dbReference type="AlphaFoldDB" id="A0A2G2VDX4"/>